<keyword evidence="4" id="KW-1185">Reference proteome</keyword>
<dbReference type="InterPro" id="IPR008928">
    <property type="entry name" value="6-hairpin_glycosidase_sf"/>
</dbReference>
<keyword evidence="3" id="KW-0378">Hydrolase</keyword>
<dbReference type="GO" id="GO:0016787">
    <property type="term" value="F:hydrolase activity"/>
    <property type="evidence" value="ECO:0007669"/>
    <property type="project" value="UniProtKB-KW"/>
</dbReference>
<dbReference type="InterPro" id="IPR005194">
    <property type="entry name" value="Glyco_hydro_65_C"/>
</dbReference>
<dbReference type="Pfam" id="PF22422">
    <property type="entry name" value="MGH1-like_GH"/>
    <property type="match status" value="1"/>
</dbReference>
<dbReference type="Pfam" id="PF03633">
    <property type="entry name" value="Glyco_hydro_65C"/>
    <property type="match status" value="1"/>
</dbReference>
<dbReference type="SUPFAM" id="SSF48208">
    <property type="entry name" value="Six-hairpin glycosidases"/>
    <property type="match status" value="1"/>
</dbReference>
<dbReference type="Gene3D" id="1.50.10.10">
    <property type="match status" value="1"/>
</dbReference>
<dbReference type="Proteomes" id="UP001596527">
    <property type="component" value="Unassembled WGS sequence"/>
</dbReference>
<comment type="caution">
    <text evidence="3">The sequence shown here is derived from an EMBL/GenBank/DDBJ whole genome shotgun (WGS) entry which is preliminary data.</text>
</comment>
<dbReference type="InterPro" id="IPR012341">
    <property type="entry name" value="6hp_glycosidase-like_sf"/>
</dbReference>
<accession>A0ABW2SNS7</accession>
<reference evidence="4" key="1">
    <citation type="journal article" date="2019" name="Int. J. Syst. Evol. Microbiol.">
        <title>The Global Catalogue of Microorganisms (GCM) 10K type strain sequencing project: providing services to taxonomists for standard genome sequencing and annotation.</title>
        <authorList>
            <consortium name="The Broad Institute Genomics Platform"/>
            <consortium name="The Broad Institute Genome Sequencing Center for Infectious Disease"/>
            <person name="Wu L."/>
            <person name="Ma J."/>
        </authorList>
    </citation>
    <scope>NUCLEOTIDE SEQUENCE [LARGE SCALE GENOMIC DNA]</scope>
    <source>
        <strain evidence="4">CCUG 56698</strain>
    </source>
</reference>
<dbReference type="EMBL" id="JBHTEF010000001">
    <property type="protein sequence ID" value="MFC7581802.1"/>
    <property type="molecule type" value="Genomic_DNA"/>
</dbReference>
<evidence type="ECO:0000259" key="2">
    <source>
        <dbReference type="Pfam" id="PF22422"/>
    </source>
</evidence>
<evidence type="ECO:0000313" key="3">
    <source>
        <dbReference type="EMBL" id="MFC7581802.1"/>
    </source>
</evidence>
<sequence length="487" mass="52336">MSADGFRAPTLAFDDPDSQMLYGAAYDMAIGNLVSNTVAFDPTVYNRSGLMDLGLGTFIQAGGGYDQPWTRDASINSWNATSALLPDHARNTLWAVVDRDASGRLRVQQDEQTWDQVVWVVAAWNHYLVTGDREFLRSAYEATRNTLRIRESAVSHTLDPVHGLFTGPAFFNDGVAGYSEAEIGGPESSGSASFDYDGVNSSMHLSTNALYHAAYTRAADMARTLGEPPAVVDGYLARAEAVATAIAANLWNPRTGLYRYAILADGTPDEHQEGSGLAFAILFGLADRERTRSILTNAAETNWGMPDVFPAFARYPEARPGRHNAMIWPLVQGLWARAAAKAGATGVFAAETRDLAQLASASGGFWEIYNASTGAVDGGWQTGRHWDSATAQTWSATAYLDMIHSGLFGMRYDQTGLHFAPMLPAGWGDVTLTGFRYRGATLTVVIRGSGSHVRSVAVDAVAHDRAAIPTTLVGEHSVEIVLSGQAG</sequence>
<organism evidence="3 4">
    <name type="scientific">Schaalia naturae</name>
    <dbReference type="NCBI Taxonomy" id="635203"/>
    <lineage>
        <taxon>Bacteria</taxon>
        <taxon>Bacillati</taxon>
        <taxon>Actinomycetota</taxon>
        <taxon>Actinomycetes</taxon>
        <taxon>Actinomycetales</taxon>
        <taxon>Actinomycetaceae</taxon>
        <taxon>Schaalia</taxon>
    </lineage>
</organism>
<name>A0ABW2SNS7_9ACTO</name>
<proteinExistence type="predicted"/>
<feature type="domain" description="Mannosylglycerate hydrolase MGH1-like glycoside hydrolase" evidence="2">
    <location>
        <begin position="104"/>
        <end position="395"/>
    </location>
</feature>
<dbReference type="InterPro" id="IPR054491">
    <property type="entry name" value="MGH1-like_GH"/>
</dbReference>
<evidence type="ECO:0000259" key="1">
    <source>
        <dbReference type="Pfam" id="PF03633"/>
    </source>
</evidence>
<protein>
    <submittedName>
        <fullName evidence="3">Glycosyl hydrolase family 65 protein</fullName>
    </submittedName>
</protein>
<dbReference type="RefSeq" id="WP_380975416.1">
    <property type="nucleotide sequence ID" value="NZ_JBHTEF010000001.1"/>
</dbReference>
<evidence type="ECO:0000313" key="4">
    <source>
        <dbReference type="Proteomes" id="UP001596527"/>
    </source>
</evidence>
<gene>
    <name evidence="3" type="ORF">ACFQWG_11415</name>
</gene>
<feature type="domain" description="Glycoside hydrolase family 65 C-terminal" evidence="1">
    <location>
        <begin position="410"/>
        <end position="457"/>
    </location>
</feature>
<dbReference type="PANTHER" id="PTHR34987">
    <property type="entry name" value="C, PUTATIVE (AFU_ORTHOLOGUE AFUA_3G02880)-RELATED"/>
    <property type="match status" value="1"/>
</dbReference>
<dbReference type="Gene3D" id="2.60.420.10">
    <property type="entry name" value="Maltose phosphorylase, domain 3"/>
    <property type="match status" value="1"/>
</dbReference>
<dbReference type="PANTHER" id="PTHR34987:SF4">
    <property type="entry name" value="ALPHA-L-RHAMNOSIDASE C-TERMINAL DOMAIN-CONTAINING PROTEIN"/>
    <property type="match status" value="1"/>
</dbReference>